<evidence type="ECO:0000313" key="1">
    <source>
        <dbReference type="EMBL" id="MBB5939406.1"/>
    </source>
</evidence>
<organism evidence="1 2">
    <name type="scientific">Streptomyces zagrosensis</name>
    <dbReference type="NCBI Taxonomy" id="1042984"/>
    <lineage>
        <taxon>Bacteria</taxon>
        <taxon>Bacillati</taxon>
        <taxon>Actinomycetota</taxon>
        <taxon>Actinomycetes</taxon>
        <taxon>Kitasatosporales</taxon>
        <taxon>Streptomycetaceae</taxon>
        <taxon>Streptomyces</taxon>
    </lineage>
</organism>
<evidence type="ECO:0000313" key="2">
    <source>
        <dbReference type="Proteomes" id="UP000588098"/>
    </source>
</evidence>
<accession>A0A7W9V2L1</accession>
<dbReference type="AlphaFoldDB" id="A0A7W9V2L1"/>
<keyword evidence="2" id="KW-1185">Reference proteome</keyword>
<protein>
    <submittedName>
        <fullName evidence="1">Putative dinucleotide-binding enzyme</fullName>
    </submittedName>
</protein>
<reference evidence="1 2" key="1">
    <citation type="submission" date="2020-08" db="EMBL/GenBank/DDBJ databases">
        <title>Genomic Encyclopedia of Type Strains, Phase III (KMG-III): the genomes of soil and plant-associated and newly described type strains.</title>
        <authorList>
            <person name="Whitman W."/>
        </authorList>
    </citation>
    <scope>NUCLEOTIDE SEQUENCE [LARGE SCALE GENOMIC DNA]</scope>
    <source>
        <strain evidence="1 2">CECT 8305</strain>
    </source>
</reference>
<comment type="caution">
    <text evidence="1">The sequence shown here is derived from an EMBL/GenBank/DDBJ whole genome shotgun (WGS) entry which is preliminary data.</text>
</comment>
<dbReference type="RefSeq" id="WP_184578404.1">
    <property type="nucleotide sequence ID" value="NZ_JACHJL010000023.1"/>
</dbReference>
<proteinExistence type="predicted"/>
<dbReference type="Gene3D" id="3.40.50.720">
    <property type="entry name" value="NAD(P)-binding Rossmann-like Domain"/>
    <property type="match status" value="1"/>
</dbReference>
<dbReference type="Proteomes" id="UP000588098">
    <property type="component" value="Unassembled WGS sequence"/>
</dbReference>
<sequence length="66" mass="6682">MPLCGDDEEALATARTLAEAVGCAAIPAGGLDRADLLESAALFVIGLWFGGADARSVIPPLEHAFG</sequence>
<dbReference type="EMBL" id="JACHJL010000023">
    <property type="protein sequence ID" value="MBB5939406.1"/>
    <property type="molecule type" value="Genomic_DNA"/>
</dbReference>
<name>A0A7W9V2L1_9ACTN</name>
<gene>
    <name evidence="1" type="ORF">FHS42_006500</name>
</gene>